<proteinExistence type="predicted"/>
<evidence type="ECO:0000313" key="3">
    <source>
        <dbReference type="Proteomes" id="UP000014216"/>
    </source>
</evidence>
<name>S0FTS0_9BACT</name>
<evidence type="ECO:0000313" key="2">
    <source>
        <dbReference type="EMBL" id="EMS78080.1"/>
    </source>
</evidence>
<dbReference type="RefSeq" id="WP_006967882.1">
    <property type="nucleotide sequence ID" value="NZ_APJX01000010.1"/>
</dbReference>
<accession>S0FTS0</accession>
<reference evidence="2 3" key="1">
    <citation type="journal article" date="2013" name="Genome Announc.">
        <title>Draft Genome Sequence of Desulfotignum phosphitoxidans DSM 13687 Strain FiPS-3.</title>
        <authorList>
            <person name="Poehlein A."/>
            <person name="Daniel R."/>
            <person name="Simeonova D.D."/>
        </authorList>
    </citation>
    <scope>NUCLEOTIDE SEQUENCE [LARGE SCALE GENOMIC DNA]</scope>
    <source>
        <strain evidence="2 3">DSM 13687</strain>
    </source>
</reference>
<dbReference type="EMBL" id="APJX01000010">
    <property type="protein sequence ID" value="EMS78080.1"/>
    <property type="molecule type" value="Genomic_DNA"/>
</dbReference>
<protein>
    <submittedName>
        <fullName evidence="2">Uncharacterized protein</fullName>
    </submittedName>
</protein>
<feature type="compositionally biased region" description="Polar residues" evidence="1">
    <location>
        <begin position="47"/>
        <end position="56"/>
    </location>
</feature>
<feature type="compositionally biased region" description="Basic and acidic residues" evidence="1">
    <location>
        <begin position="1"/>
        <end position="11"/>
    </location>
</feature>
<feature type="region of interest" description="Disordered" evidence="1">
    <location>
        <begin position="1"/>
        <end position="56"/>
    </location>
</feature>
<dbReference type="Proteomes" id="UP000014216">
    <property type="component" value="Unassembled WGS sequence"/>
</dbReference>
<keyword evidence="3" id="KW-1185">Reference proteome</keyword>
<gene>
    <name evidence="2" type="ORF">Dpo_10c00730</name>
</gene>
<comment type="caution">
    <text evidence="2">The sequence shown here is derived from an EMBL/GenBank/DDBJ whole genome shotgun (WGS) entry which is preliminary data.</text>
</comment>
<evidence type="ECO:0000256" key="1">
    <source>
        <dbReference type="SAM" id="MobiDB-lite"/>
    </source>
</evidence>
<organism evidence="2 3">
    <name type="scientific">Desulfotignum phosphitoxidans DSM 13687</name>
    <dbReference type="NCBI Taxonomy" id="1286635"/>
    <lineage>
        <taxon>Bacteria</taxon>
        <taxon>Pseudomonadati</taxon>
        <taxon>Thermodesulfobacteriota</taxon>
        <taxon>Desulfobacteria</taxon>
        <taxon>Desulfobacterales</taxon>
        <taxon>Desulfobacteraceae</taxon>
        <taxon>Desulfotignum</taxon>
    </lineage>
</organism>
<sequence>MTDHDKKKENNGADLDVCTQAPEFAEHARPNESPQDACDDGRAGTGKNKQGSDSSK</sequence>
<dbReference type="AlphaFoldDB" id="S0FTS0"/>